<organism evidence="2 3">
    <name type="scientific">Ruegeria sediminis</name>
    <dbReference type="NCBI Taxonomy" id="2583820"/>
    <lineage>
        <taxon>Bacteria</taxon>
        <taxon>Pseudomonadati</taxon>
        <taxon>Pseudomonadota</taxon>
        <taxon>Alphaproteobacteria</taxon>
        <taxon>Rhodobacterales</taxon>
        <taxon>Roseobacteraceae</taxon>
        <taxon>Ruegeria</taxon>
    </lineage>
</organism>
<dbReference type="RefSeq" id="WP_138840099.1">
    <property type="nucleotide sequence ID" value="NZ_VCPD01000001.1"/>
</dbReference>
<feature type="transmembrane region" description="Helical" evidence="1">
    <location>
        <begin position="127"/>
        <end position="149"/>
    </location>
</feature>
<evidence type="ECO:0000256" key="1">
    <source>
        <dbReference type="SAM" id="Phobius"/>
    </source>
</evidence>
<dbReference type="EMBL" id="VCPD01000001">
    <property type="protein sequence ID" value="TMV10041.1"/>
    <property type="molecule type" value="Genomic_DNA"/>
</dbReference>
<reference evidence="2 3" key="1">
    <citation type="submission" date="2019-05" db="EMBL/GenBank/DDBJ databases">
        <title>Ruegeria sp. nov., isolated from tidal flat.</title>
        <authorList>
            <person name="Kim W."/>
        </authorList>
    </citation>
    <scope>NUCLEOTIDE SEQUENCE [LARGE SCALE GENOMIC DNA]</scope>
    <source>
        <strain evidence="2 3">CAU 1488</strain>
    </source>
</reference>
<sequence>MADAPRIPDFGSRLALGGRAASAWFLAVVVTALLGFLAFVYGRPVSHSAVFVEDSFVFFDGIHRVAHGKTPHVDFSTPVGALAYWLPYLGHVLAGGYAGAIEFASLLLAAVVVPIGAVLIWRRAAPAMALAVLATIAGIIVVPLVPGWVPEEVSHAMHYNRWSWGVILALFLLGLPPAPDDPPGWLRGSLAALLLSALFLTKITYFAVGSVYLILLLAYPDTRRRDAVVAFAGTALMLGICVVATGGMVFSYLADLAQALEVDEAVRGSYLSVAMISRNSLILLVLAAYAAVLKGNLRWQDLLVAGYVGASGLAIIDQNFQYTFIVSLPAAFALLAAPQGTASDAIRIGNSVIIAACFAMLLPYAADWARVTLRHMQPAPAGSFTTLDLPGFRGIHVYDRNKQEPSETSTRSGPVDAKAYLRGETKITWLNQRDNLPAFEDGVRLLQSAGVKDATIFTLDYSNVMPVLVDAPREPYGYSWYHFGRNVSEETLPDGPEMFEGVDYVMAPLKSYSLVADYFRDIYGDYLAGTLTEVAQSDSWILFRHAPERD</sequence>
<feature type="transmembrane region" description="Helical" evidence="1">
    <location>
        <begin position="227"/>
        <end position="250"/>
    </location>
</feature>
<keyword evidence="1" id="KW-0472">Membrane</keyword>
<gene>
    <name evidence="2" type="ORF">FGK63_02990</name>
</gene>
<accession>A0ABY2X3S7</accession>
<feature type="transmembrane region" description="Helical" evidence="1">
    <location>
        <begin position="270"/>
        <end position="292"/>
    </location>
</feature>
<proteinExistence type="predicted"/>
<keyword evidence="3" id="KW-1185">Reference proteome</keyword>
<feature type="transmembrane region" description="Helical" evidence="1">
    <location>
        <begin position="161"/>
        <end position="178"/>
    </location>
</feature>
<name>A0ABY2X3S7_9RHOB</name>
<keyword evidence="1" id="KW-1133">Transmembrane helix</keyword>
<evidence type="ECO:0000313" key="2">
    <source>
        <dbReference type="EMBL" id="TMV10041.1"/>
    </source>
</evidence>
<feature type="transmembrane region" description="Helical" evidence="1">
    <location>
        <begin position="299"/>
        <end position="316"/>
    </location>
</feature>
<feature type="transmembrane region" description="Helical" evidence="1">
    <location>
        <begin position="20"/>
        <end position="41"/>
    </location>
</feature>
<keyword evidence="1" id="KW-0812">Transmembrane</keyword>
<evidence type="ECO:0000313" key="3">
    <source>
        <dbReference type="Proteomes" id="UP001193035"/>
    </source>
</evidence>
<feature type="transmembrane region" description="Helical" evidence="1">
    <location>
        <begin position="190"/>
        <end position="215"/>
    </location>
</feature>
<protein>
    <submittedName>
        <fullName evidence="2">Uncharacterized protein</fullName>
    </submittedName>
</protein>
<feature type="transmembrane region" description="Helical" evidence="1">
    <location>
        <begin position="103"/>
        <end position="121"/>
    </location>
</feature>
<comment type="caution">
    <text evidence="2">The sequence shown here is derived from an EMBL/GenBank/DDBJ whole genome shotgun (WGS) entry which is preliminary data.</text>
</comment>
<feature type="transmembrane region" description="Helical" evidence="1">
    <location>
        <begin position="345"/>
        <end position="366"/>
    </location>
</feature>
<dbReference type="Proteomes" id="UP001193035">
    <property type="component" value="Unassembled WGS sequence"/>
</dbReference>